<feature type="transmembrane region" description="Helical" evidence="1">
    <location>
        <begin position="307"/>
        <end position="326"/>
    </location>
</feature>
<evidence type="ECO:0000256" key="1">
    <source>
        <dbReference type="SAM" id="Phobius"/>
    </source>
</evidence>
<feature type="transmembrane region" description="Helical" evidence="1">
    <location>
        <begin position="271"/>
        <end position="300"/>
    </location>
</feature>
<dbReference type="EMBL" id="FXWL01000002">
    <property type="protein sequence ID" value="SMQ77231.1"/>
    <property type="molecule type" value="Genomic_DNA"/>
</dbReference>
<evidence type="ECO:0000313" key="2">
    <source>
        <dbReference type="EMBL" id="SMQ77231.1"/>
    </source>
</evidence>
<protein>
    <recommendedName>
        <fullName evidence="4">DUF2029 domain-containing protein</fullName>
    </recommendedName>
</protein>
<feature type="transmembrane region" description="Helical" evidence="1">
    <location>
        <begin position="332"/>
        <end position="356"/>
    </location>
</feature>
<reference evidence="3" key="1">
    <citation type="submission" date="2017-04" db="EMBL/GenBank/DDBJ databases">
        <authorList>
            <person name="Varghese N."/>
            <person name="Submissions S."/>
        </authorList>
    </citation>
    <scope>NUCLEOTIDE SEQUENCE [LARGE SCALE GENOMIC DNA]</scope>
    <source>
        <strain evidence="3">UI2</strain>
    </source>
</reference>
<proteinExistence type="predicted"/>
<dbReference type="Proteomes" id="UP000194469">
    <property type="component" value="Unassembled WGS sequence"/>
</dbReference>
<gene>
    <name evidence="2" type="ORF">SAMN06295984_2641</name>
</gene>
<feature type="transmembrane region" description="Helical" evidence="1">
    <location>
        <begin position="21"/>
        <end position="39"/>
    </location>
</feature>
<dbReference type="AlphaFoldDB" id="A0A1Y6FUS7"/>
<dbReference type="GeneID" id="303002956"/>
<dbReference type="RefSeq" id="WP_086457448.1">
    <property type="nucleotide sequence ID" value="NZ_FXWL01000002.1"/>
</dbReference>
<keyword evidence="1" id="KW-0812">Transmembrane</keyword>
<evidence type="ECO:0000313" key="3">
    <source>
        <dbReference type="Proteomes" id="UP000194469"/>
    </source>
</evidence>
<keyword evidence="1" id="KW-0472">Membrane</keyword>
<feature type="transmembrane region" description="Helical" evidence="1">
    <location>
        <begin position="191"/>
        <end position="220"/>
    </location>
</feature>
<keyword evidence="1" id="KW-1133">Transmembrane helix</keyword>
<keyword evidence="3" id="KW-1185">Reference proteome</keyword>
<sequence length="371" mass="40493">MAQIAPAAGTGWNRFSAIPRLWAAVVLVLLAALMVAGWSGGVGGKRVQPAKPTSMKFEGMVGDHALYLNILRKMEAGQSYYPAATETQRAHRYPLHPFFTVRLPTQAEIMAVIGLRGSVALLTLTGLAAILLWRKRLMADDDLPRYARFGALLMAANMSQIVSRQWVLMHEVVAGVLIALALALYRPARPWPAMAVIALALAMRETVLPVAMLLGLFALIDRDWRAAAGWLGIGLSFLALMAWHAATLTAFVRPDDMTTPGWSGMGGWPAYLSFVHVSSAFRFLPAWTMVPVVPLALLGWAAWRSRLGTTMLIVQLGYAAMLMLFARPNNFYWAMLIEPTLFVGLIFAPAALLALYRSIRAEPSPVSVPAV</sequence>
<feature type="transmembrane region" description="Helical" evidence="1">
    <location>
        <begin position="166"/>
        <end position="185"/>
    </location>
</feature>
<feature type="transmembrane region" description="Helical" evidence="1">
    <location>
        <begin position="109"/>
        <end position="133"/>
    </location>
</feature>
<feature type="transmembrane region" description="Helical" evidence="1">
    <location>
        <begin position="227"/>
        <end position="251"/>
    </location>
</feature>
<name>A0A1Y6FUS7_9SPHN</name>
<accession>A0A1Y6FUS7</accession>
<evidence type="ECO:0008006" key="4">
    <source>
        <dbReference type="Google" id="ProtNLM"/>
    </source>
</evidence>
<organism evidence="2 3">
    <name type="scientific">Sphingopyxis terrae subsp. ummariensis</name>
    <dbReference type="NCBI Taxonomy" id="429001"/>
    <lineage>
        <taxon>Bacteria</taxon>
        <taxon>Pseudomonadati</taxon>
        <taxon>Pseudomonadota</taxon>
        <taxon>Alphaproteobacteria</taxon>
        <taxon>Sphingomonadales</taxon>
        <taxon>Sphingomonadaceae</taxon>
        <taxon>Sphingopyxis</taxon>
    </lineage>
</organism>